<feature type="transmembrane region" description="Helical" evidence="7">
    <location>
        <begin position="283"/>
        <end position="304"/>
    </location>
</feature>
<dbReference type="Proteomes" id="UP000219356">
    <property type="component" value="Unassembled WGS sequence"/>
</dbReference>
<feature type="transmembrane region" description="Helical" evidence="7">
    <location>
        <begin position="91"/>
        <end position="112"/>
    </location>
</feature>
<name>A0A285P3B2_9BACI</name>
<feature type="transmembrane region" description="Helical" evidence="7">
    <location>
        <begin position="124"/>
        <end position="145"/>
    </location>
</feature>
<dbReference type="OrthoDB" id="9785347at2"/>
<evidence type="ECO:0000256" key="6">
    <source>
        <dbReference type="ARBA" id="ARBA00023136"/>
    </source>
</evidence>
<evidence type="ECO:0000256" key="2">
    <source>
        <dbReference type="ARBA" id="ARBA00022448"/>
    </source>
</evidence>
<dbReference type="InterPro" id="IPR050809">
    <property type="entry name" value="UgpAE/MalFG_permease"/>
</dbReference>
<evidence type="ECO:0000313" key="10">
    <source>
        <dbReference type="Proteomes" id="UP000219356"/>
    </source>
</evidence>
<dbReference type="PANTHER" id="PTHR43227:SF7">
    <property type="entry name" value="ARABINOOLIGOSACCHARIDES TRANSPORT SYSTEM PERMEASE PROTEIN ARAP"/>
    <property type="match status" value="1"/>
</dbReference>
<comment type="similarity">
    <text evidence="7">Belongs to the binding-protein-dependent transport system permease family.</text>
</comment>
<feature type="domain" description="ABC transmembrane type-1" evidence="8">
    <location>
        <begin position="86"/>
        <end position="301"/>
    </location>
</feature>
<dbReference type="GO" id="GO:0005886">
    <property type="term" value="C:plasma membrane"/>
    <property type="evidence" value="ECO:0007669"/>
    <property type="project" value="UniProtKB-SubCell"/>
</dbReference>
<dbReference type="RefSeq" id="WP_097042894.1">
    <property type="nucleotide sequence ID" value="NZ_OBEK01000004.1"/>
</dbReference>
<dbReference type="SUPFAM" id="SSF161098">
    <property type="entry name" value="MetI-like"/>
    <property type="match status" value="1"/>
</dbReference>
<proteinExistence type="inferred from homology"/>
<comment type="subcellular location">
    <subcellularLocation>
        <location evidence="1 7">Cell membrane</location>
        <topology evidence="1 7">Multi-pass membrane protein</topology>
    </subcellularLocation>
</comment>
<sequence length="313" mass="35439">MKIVTNPVTPVPARKKQNKLVRFLNSKKVVPFVFISPFVLSLLLFTVYPAIQGVMMSFQSVLPGQVEFIGMANYERVFNPTFYRAVSNTTLYVIFTVLILTIIPMILAVILNSKHVRFRNIFRASLFIPALTSTIVGGMIFRFMFSEQDSAVANQFIGFFGFDSVKWMFSPWAAILLMVLLASWRWIGVNILYFLAALQNVPDEMYEAAQIDGATRWQRFRFITMPMLKPIIVFVSTITIINGFRMFEESYVFWAVGSPGNIGLSIAAYIYQQGIQQNDMGFGAALGVVLMLIIFVISIIYLIATGTFKKEGR</sequence>
<gene>
    <name evidence="9" type="ORF">SAMN05421503_2689</name>
</gene>
<keyword evidence="10" id="KW-1185">Reference proteome</keyword>
<dbReference type="eggNOG" id="COG1175">
    <property type="taxonomic scope" value="Bacteria"/>
</dbReference>
<dbReference type="PROSITE" id="PS50928">
    <property type="entry name" value="ABC_TM1"/>
    <property type="match status" value="1"/>
</dbReference>
<protein>
    <submittedName>
        <fullName evidence="9">L-arabinose ABC transporter membrane protein</fullName>
    </submittedName>
</protein>
<dbReference type="EMBL" id="OBEK01000004">
    <property type="protein sequence ID" value="SNZ15643.1"/>
    <property type="molecule type" value="Genomic_DNA"/>
</dbReference>
<accession>A0A285P3B2</accession>
<evidence type="ECO:0000256" key="7">
    <source>
        <dbReference type="RuleBase" id="RU363032"/>
    </source>
</evidence>
<evidence type="ECO:0000256" key="5">
    <source>
        <dbReference type="ARBA" id="ARBA00022989"/>
    </source>
</evidence>
<evidence type="ECO:0000256" key="1">
    <source>
        <dbReference type="ARBA" id="ARBA00004651"/>
    </source>
</evidence>
<dbReference type="InterPro" id="IPR035906">
    <property type="entry name" value="MetI-like_sf"/>
</dbReference>
<dbReference type="GO" id="GO:0055085">
    <property type="term" value="P:transmembrane transport"/>
    <property type="evidence" value="ECO:0007669"/>
    <property type="project" value="InterPro"/>
</dbReference>
<evidence type="ECO:0000256" key="3">
    <source>
        <dbReference type="ARBA" id="ARBA00022475"/>
    </source>
</evidence>
<feature type="transmembrane region" description="Helical" evidence="7">
    <location>
        <begin position="227"/>
        <end position="245"/>
    </location>
</feature>
<feature type="transmembrane region" description="Helical" evidence="7">
    <location>
        <begin position="251"/>
        <end position="271"/>
    </location>
</feature>
<reference evidence="10" key="1">
    <citation type="submission" date="2017-09" db="EMBL/GenBank/DDBJ databases">
        <authorList>
            <person name="Varghese N."/>
            <person name="Submissions S."/>
        </authorList>
    </citation>
    <scope>NUCLEOTIDE SEQUENCE [LARGE SCALE GENOMIC DNA]</scope>
    <source>
        <strain evidence="10">CGMCC 1.8913</strain>
    </source>
</reference>
<keyword evidence="6 7" id="KW-0472">Membrane</keyword>
<organism evidence="9 10">
    <name type="scientific">Terribacillus aidingensis</name>
    <dbReference type="NCBI Taxonomy" id="586416"/>
    <lineage>
        <taxon>Bacteria</taxon>
        <taxon>Bacillati</taxon>
        <taxon>Bacillota</taxon>
        <taxon>Bacilli</taxon>
        <taxon>Bacillales</taxon>
        <taxon>Bacillaceae</taxon>
        <taxon>Terribacillus</taxon>
    </lineage>
</organism>
<keyword evidence="4 7" id="KW-0812">Transmembrane</keyword>
<dbReference type="InterPro" id="IPR000515">
    <property type="entry name" value="MetI-like"/>
</dbReference>
<dbReference type="CDD" id="cd06261">
    <property type="entry name" value="TM_PBP2"/>
    <property type="match status" value="1"/>
</dbReference>
<keyword evidence="3" id="KW-1003">Cell membrane</keyword>
<evidence type="ECO:0000256" key="4">
    <source>
        <dbReference type="ARBA" id="ARBA00022692"/>
    </source>
</evidence>
<dbReference type="STRING" id="586416.GZ22_02610"/>
<dbReference type="Gene3D" id="1.10.3720.10">
    <property type="entry name" value="MetI-like"/>
    <property type="match status" value="1"/>
</dbReference>
<feature type="transmembrane region" description="Helical" evidence="7">
    <location>
        <begin position="29"/>
        <end position="51"/>
    </location>
</feature>
<dbReference type="PANTHER" id="PTHR43227">
    <property type="entry name" value="BLL4140 PROTEIN"/>
    <property type="match status" value="1"/>
</dbReference>
<keyword evidence="5 7" id="KW-1133">Transmembrane helix</keyword>
<dbReference type="Pfam" id="PF00528">
    <property type="entry name" value="BPD_transp_1"/>
    <property type="match status" value="1"/>
</dbReference>
<evidence type="ECO:0000259" key="8">
    <source>
        <dbReference type="PROSITE" id="PS50928"/>
    </source>
</evidence>
<evidence type="ECO:0000313" key="9">
    <source>
        <dbReference type="EMBL" id="SNZ15643.1"/>
    </source>
</evidence>
<dbReference type="AlphaFoldDB" id="A0A285P3B2"/>
<feature type="transmembrane region" description="Helical" evidence="7">
    <location>
        <begin position="172"/>
        <end position="196"/>
    </location>
</feature>
<keyword evidence="2 7" id="KW-0813">Transport</keyword>